<dbReference type="Pfam" id="PF06775">
    <property type="entry name" value="Seipin"/>
    <property type="match status" value="1"/>
</dbReference>
<dbReference type="GO" id="GO:0006629">
    <property type="term" value="P:lipid metabolic process"/>
    <property type="evidence" value="ECO:0007669"/>
    <property type="project" value="UniProtKB-KW"/>
</dbReference>
<dbReference type="CDD" id="cd23995">
    <property type="entry name" value="Seipin_BSCL2_like"/>
    <property type="match status" value="1"/>
</dbReference>
<dbReference type="InterPro" id="IPR009617">
    <property type="entry name" value="Seipin"/>
</dbReference>
<comment type="subcellular location">
    <subcellularLocation>
        <location evidence="1">Endoplasmic reticulum membrane</location>
        <topology evidence="1">Multi-pass membrane protein</topology>
    </subcellularLocation>
</comment>
<evidence type="ECO:0000256" key="4">
    <source>
        <dbReference type="ARBA" id="ARBA00022989"/>
    </source>
</evidence>
<keyword evidence="3" id="KW-0256">Endoplasmic reticulum</keyword>
<dbReference type="GO" id="GO:0140042">
    <property type="term" value="P:lipid droplet formation"/>
    <property type="evidence" value="ECO:0007669"/>
    <property type="project" value="UniProtKB-ARBA"/>
</dbReference>
<keyword evidence="6 8" id="KW-0472">Membrane</keyword>
<reference evidence="9 10" key="1">
    <citation type="submission" date="2024-01" db="EMBL/GenBank/DDBJ databases">
        <title>The genomes of 5 underutilized Papilionoideae crops provide insights into root nodulation and disease resistanc.</title>
        <authorList>
            <person name="Jiang F."/>
        </authorList>
    </citation>
    <scope>NUCLEOTIDE SEQUENCE [LARGE SCALE GENOMIC DNA]</scope>
    <source>
        <strain evidence="9">DUOXIRENSHENG_FW03</strain>
        <tissue evidence="9">Leaves</tissue>
    </source>
</reference>
<evidence type="ECO:0000256" key="2">
    <source>
        <dbReference type="ARBA" id="ARBA00022692"/>
    </source>
</evidence>
<evidence type="ECO:0000256" key="7">
    <source>
        <dbReference type="SAM" id="MobiDB-lite"/>
    </source>
</evidence>
<dbReference type="PANTHER" id="PTHR21212">
    <property type="entry name" value="BERNARDINELLI-SEIP CONGENITAL LIPODYSTROPHY 2 HOMOLOG BSCL2 PROTEIN"/>
    <property type="match status" value="1"/>
</dbReference>
<keyword evidence="4 8" id="KW-1133">Transmembrane helix</keyword>
<evidence type="ECO:0008006" key="11">
    <source>
        <dbReference type="Google" id="ProtNLM"/>
    </source>
</evidence>
<dbReference type="PANTHER" id="PTHR21212:SF4">
    <property type="entry name" value="PROTEIN (SEIPIN), PUTATIVE-RELATED"/>
    <property type="match status" value="1"/>
</dbReference>
<feature type="region of interest" description="Disordered" evidence="7">
    <location>
        <begin position="34"/>
        <end position="137"/>
    </location>
</feature>
<accession>A0AAN9SLQ3</accession>
<feature type="transmembrane region" description="Helical" evidence="8">
    <location>
        <begin position="468"/>
        <end position="493"/>
    </location>
</feature>
<organism evidence="9 10">
    <name type="scientific">Psophocarpus tetragonolobus</name>
    <name type="common">Winged bean</name>
    <name type="synonym">Dolichos tetragonolobus</name>
    <dbReference type="NCBI Taxonomy" id="3891"/>
    <lineage>
        <taxon>Eukaryota</taxon>
        <taxon>Viridiplantae</taxon>
        <taxon>Streptophyta</taxon>
        <taxon>Embryophyta</taxon>
        <taxon>Tracheophyta</taxon>
        <taxon>Spermatophyta</taxon>
        <taxon>Magnoliopsida</taxon>
        <taxon>eudicotyledons</taxon>
        <taxon>Gunneridae</taxon>
        <taxon>Pentapetalae</taxon>
        <taxon>rosids</taxon>
        <taxon>fabids</taxon>
        <taxon>Fabales</taxon>
        <taxon>Fabaceae</taxon>
        <taxon>Papilionoideae</taxon>
        <taxon>50 kb inversion clade</taxon>
        <taxon>NPAAA clade</taxon>
        <taxon>indigoferoid/millettioid clade</taxon>
        <taxon>Phaseoleae</taxon>
        <taxon>Psophocarpus</taxon>
    </lineage>
</organism>
<protein>
    <recommendedName>
        <fullName evidence="11">Seipin</fullName>
    </recommendedName>
</protein>
<evidence type="ECO:0000256" key="5">
    <source>
        <dbReference type="ARBA" id="ARBA00023098"/>
    </source>
</evidence>
<keyword evidence="2 8" id="KW-0812">Transmembrane</keyword>
<sequence length="516" mass="57236">MDSSFSGPNNQNDDDFFDALPHCPFHHCSHNSPESLADNSILSDPNPPSPPPLITFRRRHSLVRESTNTGSDENSITAAVTNLPSNQNVGSLKDNENTSEKCDSNQQKLPPFPSPSVATNEGSVESTLTTAEEEDNDGAVDSAELAVELSGSPLNSLDYLTGFVIRSIVFQINIFLVLIKWPMLFMFHACMFFVDPFGTIRKGKGFFIKILGKVWCFVFGCIGPSAQGWFKEHKSLWNVAFRCGWGFLWSIYVCCTLFAILVSSVVASGFLVRWLVEKPFQMKQVLNFDYTKQSPVAFVPVMSCDGVGGGQDSEKGVAVRQCMGSRVIPASQKVQVAVSLVVPESEYNTNLGIFLIKVDFLSSDGKTIWSSKQPCMLKFISEPIRLMTTFLKIVPLVTGYISETQTLNVKMRGFVEGDVPTSCLKVTLEQRAEYSPGVGIPQIYDSSVVIESELPLLKRIIWHWKMSIFVWTTMMAFMIELLLVLVCCLPIIIPRIRQWSGSARGTGTQNNLQTPS</sequence>
<name>A0AAN9SLQ3_PSOTE</name>
<evidence type="ECO:0000256" key="1">
    <source>
        <dbReference type="ARBA" id="ARBA00004477"/>
    </source>
</evidence>
<keyword evidence="5" id="KW-0443">Lipid metabolism</keyword>
<dbReference type="AlphaFoldDB" id="A0AAN9SLQ3"/>
<feature type="transmembrane region" description="Helical" evidence="8">
    <location>
        <begin position="174"/>
        <end position="194"/>
    </location>
</feature>
<comment type="caution">
    <text evidence="9">The sequence shown here is derived from an EMBL/GenBank/DDBJ whole genome shotgun (WGS) entry which is preliminary data.</text>
</comment>
<feature type="compositionally biased region" description="Basic and acidic residues" evidence="7">
    <location>
        <begin position="93"/>
        <end position="103"/>
    </location>
</feature>
<feature type="transmembrane region" description="Helical" evidence="8">
    <location>
        <begin position="246"/>
        <end position="276"/>
    </location>
</feature>
<dbReference type="EMBL" id="JAYMYS010000003">
    <property type="protein sequence ID" value="KAK7400197.1"/>
    <property type="molecule type" value="Genomic_DNA"/>
</dbReference>
<feature type="transmembrane region" description="Helical" evidence="8">
    <location>
        <begin position="206"/>
        <end position="226"/>
    </location>
</feature>
<dbReference type="Proteomes" id="UP001386955">
    <property type="component" value="Unassembled WGS sequence"/>
</dbReference>
<evidence type="ECO:0000256" key="8">
    <source>
        <dbReference type="SAM" id="Phobius"/>
    </source>
</evidence>
<gene>
    <name evidence="9" type="ORF">VNO78_11397</name>
</gene>
<feature type="compositionally biased region" description="Polar residues" evidence="7">
    <location>
        <begin position="64"/>
        <end position="90"/>
    </location>
</feature>
<evidence type="ECO:0000256" key="6">
    <source>
        <dbReference type="ARBA" id="ARBA00023136"/>
    </source>
</evidence>
<evidence type="ECO:0000313" key="10">
    <source>
        <dbReference type="Proteomes" id="UP001386955"/>
    </source>
</evidence>
<evidence type="ECO:0000313" key="9">
    <source>
        <dbReference type="EMBL" id="KAK7400197.1"/>
    </source>
</evidence>
<proteinExistence type="predicted"/>
<dbReference type="GO" id="GO:0005789">
    <property type="term" value="C:endoplasmic reticulum membrane"/>
    <property type="evidence" value="ECO:0007669"/>
    <property type="project" value="UniProtKB-SubCell"/>
</dbReference>
<evidence type="ECO:0000256" key="3">
    <source>
        <dbReference type="ARBA" id="ARBA00022824"/>
    </source>
</evidence>
<feature type="compositionally biased region" description="Polar residues" evidence="7">
    <location>
        <begin position="116"/>
        <end position="130"/>
    </location>
</feature>
<keyword evidence="10" id="KW-1185">Reference proteome</keyword>